<keyword evidence="1" id="KW-0732">Signal</keyword>
<organism evidence="3 4">
    <name type="scientific">Paenibacillus marchantiophytorum</name>
    <dbReference type="NCBI Taxonomy" id="1619310"/>
    <lineage>
        <taxon>Bacteria</taxon>
        <taxon>Bacillati</taxon>
        <taxon>Bacillota</taxon>
        <taxon>Bacilli</taxon>
        <taxon>Bacillales</taxon>
        <taxon>Paenibacillaceae</taxon>
        <taxon>Paenibacillus</taxon>
    </lineage>
</organism>
<protein>
    <recommendedName>
        <fullName evidence="2">Copper amine oxidase-like N-terminal domain-containing protein</fullName>
    </recommendedName>
</protein>
<name>A0ABQ1EY81_9BACL</name>
<dbReference type="Pfam" id="PF07833">
    <property type="entry name" value="Cu_amine_oxidN1"/>
    <property type="match status" value="1"/>
</dbReference>
<keyword evidence="4" id="KW-1185">Reference proteome</keyword>
<evidence type="ECO:0000256" key="1">
    <source>
        <dbReference type="SAM" id="SignalP"/>
    </source>
</evidence>
<sequence length="228" mass="25556">MRWMKIAVISVCSMAFGITSYASGGVESIQAYLNHDFKFTLNTNTWVPKDSDGAVLTPVIINGTSYLPVKAVVEATGGEIQWNEATKTIAITSANGNEATISERERMIIEKINEIKEKLKLGLTKEKVKSLFKEQLELADFNGDLENGSDSYWKYNFFKDPNYKSALPDHVPDEEGLKNKKIGANLFIGWKNNELYLYSISYFNPKANKVYMYLLNPDGSTSDSPINP</sequence>
<proteinExistence type="predicted"/>
<feature type="signal peptide" evidence="1">
    <location>
        <begin position="1"/>
        <end position="22"/>
    </location>
</feature>
<dbReference type="EMBL" id="BMHE01000025">
    <property type="protein sequence ID" value="GFZ92856.1"/>
    <property type="molecule type" value="Genomic_DNA"/>
</dbReference>
<evidence type="ECO:0000313" key="4">
    <source>
        <dbReference type="Proteomes" id="UP000615455"/>
    </source>
</evidence>
<reference evidence="4" key="1">
    <citation type="journal article" date="2019" name="Int. J. Syst. Evol. Microbiol.">
        <title>The Global Catalogue of Microorganisms (GCM) 10K type strain sequencing project: providing services to taxonomists for standard genome sequencing and annotation.</title>
        <authorList>
            <consortium name="The Broad Institute Genomics Platform"/>
            <consortium name="The Broad Institute Genome Sequencing Center for Infectious Disease"/>
            <person name="Wu L."/>
            <person name="Ma J."/>
        </authorList>
    </citation>
    <scope>NUCLEOTIDE SEQUENCE [LARGE SCALE GENOMIC DNA]</scope>
    <source>
        <strain evidence="4">CGMCC 1.15043</strain>
    </source>
</reference>
<dbReference type="InterPro" id="IPR012854">
    <property type="entry name" value="Cu_amine_oxidase-like_N"/>
</dbReference>
<dbReference type="Proteomes" id="UP000615455">
    <property type="component" value="Unassembled WGS sequence"/>
</dbReference>
<gene>
    <name evidence="3" type="ORF">GCM10008018_44120</name>
</gene>
<comment type="caution">
    <text evidence="3">The sequence shown here is derived from an EMBL/GenBank/DDBJ whole genome shotgun (WGS) entry which is preliminary data.</text>
</comment>
<dbReference type="RefSeq" id="WP_189015028.1">
    <property type="nucleotide sequence ID" value="NZ_BMHE01000025.1"/>
</dbReference>
<evidence type="ECO:0000313" key="3">
    <source>
        <dbReference type="EMBL" id="GFZ92856.1"/>
    </source>
</evidence>
<evidence type="ECO:0000259" key="2">
    <source>
        <dbReference type="Pfam" id="PF07833"/>
    </source>
</evidence>
<feature type="domain" description="Copper amine oxidase-like N-terminal" evidence="2">
    <location>
        <begin position="57"/>
        <end position="101"/>
    </location>
</feature>
<feature type="chain" id="PRO_5045118105" description="Copper amine oxidase-like N-terminal domain-containing protein" evidence="1">
    <location>
        <begin position="23"/>
        <end position="228"/>
    </location>
</feature>
<accession>A0ABQ1EY81</accession>